<gene>
    <name evidence="9" type="ORF">PACLA_8A026205</name>
</gene>
<keyword evidence="2" id="KW-0479">Metal-binding</keyword>
<feature type="chain" id="PRO_5043568488" evidence="8">
    <location>
        <begin position="21"/>
        <end position="304"/>
    </location>
</feature>
<feature type="region of interest" description="Disordered" evidence="7">
    <location>
        <begin position="243"/>
        <end position="266"/>
    </location>
</feature>
<keyword evidence="10" id="KW-1185">Reference proteome</keyword>
<evidence type="ECO:0000256" key="3">
    <source>
        <dbReference type="ARBA" id="ARBA00023008"/>
    </source>
</evidence>
<dbReference type="InterPro" id="IPR052282">
    <property type="entry name" value="Starch-active_LPMO"/>
</dbReference>
<evidence type="ECO:0000256" key="5">
    <source>
        <dbReference type="ARBA" id="ARBA00023180"/>
    </source>
</evidence>
<evidence type="ECO:0000256" key="1">
    <source>
        <dbReference type="ARBA" id="ARBA00001973"/>
    </source>
</evidence>
<dbReference type="Proteomes" id="UP001152795">
    <property type="component" value="Unassembled WGS sequence"/>
</dbReference>
<comment type="cofactor">
    <cofactor evidence="1">
        <name>Cu(2+)</name>
        <dbReference type="ChEBI" id="CHEBI:29036"/>
    </cofactor>
</comment>
<feature type="signal peptide" evidence="8">
    <location>
        <begin position="1"/>
        <end position="20"/>
    </location>
</feature>
<evidence type="ECO:0000256" key="4">
    <source>
        <dbReference type="ARBA" id="ARBA00023157"/>
    </source>
</evidence>
<evidence type="ECO:0000256" key="8">
    <source>
        <dbReference type="SAM" id="SignalP"/>
    </source>
</evidence>
<dbReference type="PANTHER" id="PTHR36575:SF2">
    <property type="entry name" value="CHITIN-BINDING TYPE-4 DOMAIN-CONTAINING PROTEIN-RELATED"/>
    <property type="match status" value="1"/>
</dbReference>
<feature type="compositionally biased region" description="Pro residues" evidence="7">
    <location>
        <begin position="255"/>
        <end position="266"/>
    </location>
</feature>
<proteinExistence type="inferred from homology"/>
<name>A0A6S7HZD7_PARCT</name>
<dbReference type="OrthoDB" id="64893at2759"/>
<comment type="similarity">
    <text evidence="6">Belongs to the polysaccharide monooxygenase AA13 family.</text>
</comment>
<keyword evidence="5" id="KW-0325">Glycoprotein</keyword>
<evidence type="ECO:0000313" key="10">
    <source>
        <dbReference type="Proteomes" id="UP001152795"/>
    </source>
</evidence>
<organism evidence="9 10">
    <name type="scientific">Paramuricea clavata</name>
    <name type="common">Red gorgonian</name>
    <name type="synonym">Violescent sea-whip</name>
    <dbReference type="NCBI Taxonomy" id="317549"/>
    <lineage>
        <taxon>Eukaryota</taxon>
        <taxon>Metazoa</taxon>
        <taxon>Cnidaria</taxon>
        <taxon>Anthozoa</taxon>
        <taxon>Octocorallia</taxon>
        <taxon>Malacalcyonacea</taxon>
        <taxon>Plexauridae</taxon>
        <taxon>Paramuricea</taxon>
    </lineage>
</organism>
<keyword evidence="3" id="KW-0186">Copper</keyword>
<evidence type="ECO:0000256" key="7">
    <source>
        <dbReference type="SAM" id="MobiDB-lite"/>
    </source>
</evidence>
<protein>
    <submittedName>
        <fullName evidence="9">Uncharacterized protein</fullName>
    </submittedName>
</protein>
<evidence type="ECO:0000313" key="9">
    <source>
        <dbReference type="EMBL" id="CAB4009969.1"/>
    </source>
</evidence>
<evidence type="ECO:0000256" key="2">
    <source>
        <dbReference type="ARBA" id="ARBA00022723"/>
    </source>
</evidence>
<keyword evidence="8" id="KW-0732">Signal</keyword>
<keyword evidence="4" id="KW-1015">Disulfide bond</keyword>
<accession>A0A6S7HZD7</accession>
<dbReference type="InterPro" id="IPR004302">
    <property type="entry name" value="Cellulose/chitin-bd_N"/>
</dbReference>
<dbReference type="GO" id="GO:0046872">
    <property type="term" value="F:metal ion binding"/>
    <property type="evidence" value="ECO:0007669"/>
    <property type="project" value="UniProtKB-KW"/>
</dbReference>
<dbReference type="PANTHER" id="PTHR36575">
    <property type="entry name" value="BINDING PROTEIN, PUTATIVE (AFU_ORTHOLOGUE AFUA_1G14430)-RELATED"/>
    <property type="match status" value="1"/>
</dbReference>
<dbReference type="AlphaFoldDB" id="A0A6S7HZD7"/>
<evidence type="ECO:0000256" key="6">
    <source>
        <dbReference type="ARBA" id="ARBA00034311"/>
    </source>
</evidence>
<reference evidence="9" key="1">
    <citation type="submission" date="2020-04" db="EMBL/GenBank/DDBJ databases">
        <authorList>
            <person name="Alioto T."/>
            <person name="Alioto T."/>
            <person name="Gomez Garrido J."/>
        </authorList>
    </citation>
    <scope>NUCLEOTIDE SEQUENCE</scope>
    <source>
        <strain evidence="9">A484AB</strain>
    </source>
</reference>
<dbReference type="Pfam" id="PF03067">
    <property type="entry name" value="LPMO_10"/>
    <property type="match status" value="1"/>
</dbReference>
<comment type="caution">
    <text evidence="9">The sequence shown here is derived from an EMBL/GenBank/DDBJ whole genome shotgun (WGS) entry which is preliminary data.</text>
</comment>
<sequence>MKSLVISLALLSLLMGMVRGHGYLKVPPGRASRWRYGFPGPNEYTDNQLSCGGRSVQWSRHGGKCGACGDEYGISNPKYVYPGAFANQPPIVKTYTEGSLIEVTVKITANHKGYFIFRVAPLVNPPITQTDLDNTMLELENGDQEWTLGDTGAGDYTITLRLPTGLSCDHCVLQWWYTTGNNWMGNEPETFVNCADIKILPATNPQTGTTVPSSATTSSAGTCPPCNCPTVCPTVTPCPSQPAPPVTAPPATTQPAPPATNPPAPPATAPPSSGCYAVSPTATDAWCTANCAAGYCPASHCACS</sequence>
<dbReference type="EMBL" id="CACRXK020006636">
    <property type="protein sequence ID" value="CAB4009969.1"/>
    <property type="molecule type" value="Genomic_DNA"/>
</dbReference>